<keyword evidence="3" id="KW-1185">Reference proteome</keyword>
<name>A0AAD9Q0F0_ACRCE</name>
<gene>
    <name evidence="2" type="ORF">P5673_026451</name>
</gene>
<dbReference type="EMBL" id="JARQWQ010000087">
    <property type="protein sequence ID" value="KAK2552371.1"/>
    <property type="molecule type" value="Genomic_DNA"/>
</dbReference>
<reference evidence="2" key="2">
    <citation type="journal article" date="2023" name="Science">
        <title>Genomic signatures of disease resistance in endangered staghorn corals.</title>
        <authorList>
            <person name="Vollmer S.V."/>
            <person name="Selwyn J.D."/>
            <person name="Despard B.A."/>
            <person name="Roesel C.L."/>
        </authorList>
    </citation>
    <scope>NUCLEOTIDE SEQUENCE</scope>
    <source>
        <strain evidence="2">K2</strain>
    </source>
</reference>
<feature type="region of interest" description="Disordered" evidence="1">
    <location>
        <begin position="87"/>
        <end position="123"/>
    </location>
</feature>
<sequence>MALISLSSKCFNAVETALEAVKSGDAKRSEVVLRSVRKDGQMLKQKAAILIGQLSQAEEDHKRKVENLTRQMNDLFAEETQLLSKNQTLQNKNSSLNNERQRYQRSKEEASRRYQEAERAKRDAEREYEEMKPFFWIPIVGWLLALLEDSSKQASEAYREMQRHERDVDQAESDLKWVKSQISEQVV</sequence>
<feature type="compositionally biased region" description="Polar residues" evidence="1">
    <location>
        <begin position="87"/>
        <end position="98"/>
    </location>
</feature>
<organism evidence="2 3">
    <name type="scientific">Acropora cervicornis</name>
    <name type="common">Staghorn coral</name>
    <dbReference type="NCBI Taxonomy" id="6130"/>
    <lineage>
        <taxon>Eukaryota</taxon>
        <taxon>Metazoa</taxon>
        <taxon>Cnidaria</taxon>
        <taxon>Anthozoa</taxon>
        <taxon>Hexacorallia</taxon>
        <taxon>Scleractinia</taxon>
        <taxon>Astrocoeniina</taxon>
        <taxon>Acroporidae</taxon>
        <taxon>Acropora</taxon>
    </lineage>
</organism>
<evidence type="ECO:0000313" key="2">
    <source>
        <dbReference type="EMBL" id="KAK2552371.1"/>
    </source>
</evidence>
<dbReference type="AlphaFoldDB" id="A0AAD9Q0F0"/>
<reference evidence="2" key="1">
    <citation type="journal article" date="2023" name="G3 (Bethesda)">
        <title>Whole genome assembly and annotation of the endangered Caribbean coral Acropora cervicornis.</title>
        <authorList>
            <person name="Selwyn J.D."/>
            <person name="Vollmer S.V."/>
        </authorList>
    </citation>
    <scope>NUCLEOTIDE SEQUENCE</scope>
    <source>
        <strain evidence="2">K2</strain>
    </source>
</reference>
<dbReference type="Proteomes" id="UP001249851">
    <property type="component" value="Unassembled WGS sequence"/>
</dbReference>
<accession>A0AAD9Q0F0</accession>
<comment type="caution">
    <text evidence="2">The sequence shown here is derived from an EMBL/GenBank/DDBJ whole genome shotgun (WGS) entry which is preliminary data.</text>
</comment>
<protein>
    <submittedName>
        <fullName evidence="2">Uncharacterized protein</fullName>
    </submittedName>
</protein>
<proteinExistence type="predicted"/>
<evidence type="ECO:0000256" key="1">
    <source>
        <dbReference type="SAM" id="MobiDB-lite"/>
    </source>
</evidence>
<feature type="compositionally biased region" description="Basic and acidic residues" evidence="1">
    <location>
        <begin position="99"/>
        <end position="123"/>
    </location>
</feature>
<evidence type="ECO:0000313" key="3">
    <source>
        <dbReference type="Proteomes" id="UP001249851"/>
    </source>
</evidence>
<dbReference type="Gene3D" id="1.20.5.1700">
    <property type="match status" value="1"/>
</dbReference>